<dbReference type="GO" id="GO:0016491">
    <property type="term" value="F:oxidoreductase activity"/>
    <property type="evidence" value="ECO:0007669"/>
    <property type="project" value="UniProtKB-KW"/>
</dbReference>
<sequence length="322" mass="33630">MDPNTAVDPNNILSAKGLVVAITGGGSGIGLAMASAIAKTGAKRVYLLGRRADVLSSAAQTLNSSPSVADDTVIPLPTDINSPASVAAAAQHVERDAGYLDVLINNAGKIGPPNKPALEAQTVEELQQILLTGFDESDPDWVDTLRTNTASVALVSATFLHLLDRGNARRGWQAGRVAAGETRRREWRKEVHGEKEGVDEGDLRLAQIVTVASIAGFNRHVTSGVAYSASKAAAVHVGKVLSTLLVPWGIRSNVIAPGVYPSAMTGEYDQEYPVSQVPAGRKGSFDDIAGLILYMVGKGGSYLNGAVQVTDGGRLSGFPSTY</sequence>
<name>A0A5N5CV87_9PEZI</name>
<dbReference type="Pfam" id="PF00106">
    <property type="entry name" value="adh_short"/>
    <property type="match status" value="1"/>
</dbReference>
<reference evidence="4 5" key="1">
    <citation type="journal article" date="2019" name="Sci. Rep.">
        <title>A multi-omics analysis of the grapevine pathogen Lasiodiplodia theobromae reveals that temperature affects the expression of virulence- and pathogenicity-related genes.</title>
        <authorList>
            <person name="Felix C."/>
            <person name="Meneses R."/>
            <person name="Goncalves M.F.M."/>
            <person name="Tilleman L."/>
            <person name="Duarte A.S."/>
            <person name="Jorrin-Novo J.V."/>
            <person name="Van de Peer Y."/>
            <person name="Deforce D."/>
            <person name="Van Nieuwerburgh F."/>
            <person name="Esteves A.C."/>
            <person name="Alves A."/>
        </authorList>
    </citation>
    <scope>NUCLEOTIDE SEQUENCE [LARGE SCALE GENOMIC DNA]</scope>
    <source>
        <strain evidence="4 5">LA-SOL3</strain>
    </source>
</reference>
<dbReference type="PANTHER" id="PTHR43618:SF18">
    <property type="entry name" value="SHORT CHAIN DEHYDROGENASE_REDUCTASE FAMILY (AFU_ORTHOLOGUE AFUA_5G12480)"/>
    <property type="match status" value="1"/>
</dbReference>
<keyword evidence="3" id="KW-0560">Oxidoreductase</keyword>
<keyword evidence="5" id="KW-1185">Reference proteome</keyword>
<comment type="caution">
    <text evidence="4">The sequence shown here is derived from an EMBL/GenBank/DDBJ whole genome shotgun (WGS) entry which is preliminary data.</text>
</comment>
<protein>
    <submittedName>
        <fullName evidence="4">Protein FixR</fullName>
    </submittedName>
</protein>
<dbReference type="InterPro" id="IPR002347">
    <property type="entry name" value="SDR_fam"/>
</dbReference>
<dbReference type="PROSITE" id="PS00061">
    <property type="entry name" value="ADH_SHORT"/>
    <property type="match status" value="1"/>
</dbReference>
<dbReference type="Proteomes" id="UP000325902">
    <property type="component" value="Unassembled WGS sequence"/>
</dbReference>
<evidence type="ECO:0000256" key="2">
    <source>
        <dbReference type="ARBA" id="ARBA00022857"/>
    </source>
</evidence>
<organism evidence="4 5">
    <name type="scientific">Lasiodiplodia theobromae</name>
    <dbReference type="NCBI Taxonomy" id="45133"/>
    <lineage>
        <taxon>Eukaryota</taxon>
        <taxon>Fungi</taxon>
        <taxon>Dikarya</taxon>
        <taxon>Ascomycota</taxon>
        <taxon>Pezizomycotina</taxon>
        <taxon>Dothideomycetes</taxon>
        <taxon>Dothideomycetes incertae sedis</taxon>
        <taxon>Botryosphaeriales</taxon>
        <taxon>Botryosphaeriaceae</taxon>
        <taxon>Lasiodiplodia</taxon>
    </lineage>
</organism>
<dbReference type="Pfam" id="PF13561">
    <property type="entry name" value="adh_short_C2"/>
    <property type="match status" value="1"/>
</dbReference>
<dbReference type="InterPro" id="IPR020904">
    <property type="entry name" value="Sc_DH/Rdtase_CS"/>
</dbReference>
<dbReference type="OrthoDB" id="2898618at2759"/>
<dbReference type="PRINTS" id="PR00081">
    <property type="entry name" value="GDHRDH"/>
</dbReference>
<gene>
    <name evidence="4" type="primary">fixR</name>
    <name evidence="4" type="ORF">DBV05_g12073</name>
</gene>
<dbReference type="PANTHER" id="PTHR43618">
    <property type="entry name" value="7-ALPHA-HYDROXYSTEROID DEHYDROGENASE"/>
    <property type="match status" value="1"/>
</dbReference>
<comment type="similarity">
    <text evidence="1">Belongs to the short-chain dehydrogenases/reductases (SDR) family.</text>
</comment>
<keyword evidence="2" id="KW-0521">NADP</keyword>
<dbReference type="InterPro" id="IPR036291">
    <property type="entry name" value="NAD(P)-bd_dom_sf"/>
</dbReference>
<evidence type="ECO:0000313" key="4">
    <source>
        <dbReference type="EMBL" id="KAB2569253.1"/>
    </source>
</evidence>
<dbReference type="SUPFAM" id="SSF51735">
    <property type="entry name" value="NAD(P)-binding Rossmann-fold domains"/>
    <property type="match status" value="1"/>
</dbReference>
<dbReference type="InterPro" id="IPR052178">
    <property type="entry name" value="Sec_Metab_Biosynth_SDR"/>
</dbReference>
<dbReference type="Gene3D" id="3.40.50.720">
    <property type="entry name" value="NAD(P)-binding Rossmann-like Domain"/>
    <property type="match status" value="1"/>
</dbReference>
<dbReference type="EMBL" id="VCHE01000210">
    <property type="protein sequence ID" value="KAB2569253.1"/>
    <property type="molecule type" value="Genomic_DNA"/>
</dbReference>
<evidence type="ECO:0000313" key="5">
    <source>
        <dbReference type="Proteomes" id="UP000325902"/>
    </source>
</evidence>
<dbReference type="CDD" id="cd05233">
    <property type="entry name" value="SDR_c"/>
    <property type="match status" value="1"/>
</dbReference>
<evidence type="ECO:0000256" key="1">
    <source>
        <dbReference type="ARBA" id="ARBA00006484"/>
    </source>
</evidence>
<accession>A0A5N5CV87</accession>
<evidence type="ECO:0000256" key="3">
    <source>
        <dbReference type="ARBA" id="ARBA00023002"/>
    </source>
</evidence>
<dbReference type="AlphaFoldDB" id="A0A5N5CV87"/>
<proteinExistence type="inferred from homology"/>